<dbReference type="AlphaFoldDB" id="A0AAW0EP09"/>
<accession>A0AAW0EP09</accession>
<proteinExistence type="predicted"/>
<feature type="compositionally biased region" description="Low complexity" evidence="1">
    <location>
        <begin position="1"/>
        <end position="19"/>
    </location>
</feature>
<protein>
    <submittedName>
        <fullName evidence="2">Transcription elongation factor-like protein</fullName>
    </submittedName>
</protein>
<evidence type="ECO:0000256" key="1">
    <source>
        <dbReference type="SAM" id="MobiDB-lite"/>
    </source>
</evidence>
<dbReference type="Proteomes" id="UP001430356">
    <property type="component" value="Unassembled WGS sequence"/>
</dbReference>
<comment type="caution">
    <text evidence="2">The sequence shown here is derived from an EMBL/GenBank/DDBJ whole genome shotgun (WGS) entry which is preliminary data.</text>
</comment>
<feature type="region of interest" description="Disordered" evidence="1">
    <location>
        <begin position="1"/>
        <end position="75"/>
    </location>
</feature>
<evidence type="ECO:0000313" key="3">
    <source>
        <dbReference type="Proteomes" id="UP001430356"/>
    </source>
</evidence>
<feature type="compositionally biased region" description="Low complexity" evidence="1">
    <location>
        <begin position="48"/>
        <end position="67"/>
    </location>
</feature>
<evidence type="ECO:0000313" key="2">
    <source>
        <dbReference type="EMBL" id="KAK7195773.1"/>
    </source>
</evidence>
<keyword evidence="3" id="KW-1185">Reference proteome</keyword>
<keyword evidence="2" id="KW-0251">Elongation factor</keyword>
<keyword evidence="2" id="KW-0648">Protein biosynthesis</keyword>
<reference evidence="2 3" key="1">
    <citation type="journal article" date="2021" name="MBio">
        <title>A New Model Trypanosomatid, Novymonas esmeraldas: Genomic Perception of Its 'Candidatus Pandoraea novymonadis' Endosymbiont.</title>
        <authorList>
            <person name="Zakharova A."/>
            <person name="Saura A."/>
            <person name="Butenko A."/>
            <person name="Podesvova L."/>
            <person name="Warmusova S."/>
            <person name="Kostygov A.Y."/>
            <person name="Nenarokova A."/>
            <person name="Lukes J."/>
            <person name="Opperdoes F.R."/>
            <person name="Yurchenko V."/>
        </authorList>
    </citation>
    <scope>NUCLEOTIDE SEQUENCE [LARGE SCALE GENOMIC DNA]</scope>
    <source>
        <strain evidence="2 3">E262AT.01</strain>
    </source>
</reference>
<dbReference type="GO" id="GO:0003746">
    <property type="term" value="F:translation elongation factor activity"/>
    <property type="evidence" value="ECO:0007669"/>
    <property type="project" value="UniProtKB-KW"/>
</dbReference>
<sequence>MSSSDWGSDSSASESAESGTCDVNRHLVELVATRPPPRVTQRRRQRSRSSSPTPSASGLSAEAAGSGRTADAPPRQQARIDLPGLLRHALAQSSAECPSTDVDEVVRRVVLALRRSEDGAGMARAVTRALADPLNAQLRVDVLTGVVSPDELAALDEVRLMNPTARGEMERARTERLNQQSVEYLERLSLTVTHMFTCPACGSRECYANFRSTDFVKWQGDDATPTLLRCCKCALSFRQ</sequence>
<name>A0AAW0EP09_9TRYP</name>
<dbReference type="EMBL" id="JAECZO010000061">
    <property type="protein sequence ID" value="KAK7195773.1"/>
    <property type="molecule type" value="Genomic_DNA"/>
</dbReference>
<gene>
    <name evidence="2" type="ORF">NESM_000507900</name>
</gene>
<organism evidence="2 3">
    <name type="scientific">Novymonas esmeraldas</name>
    <dbReference type="NCBI Taxonomy" id="1808958"/>
    <lineage>
        <taxon>Eukaryota</taxon>
        <taxon>Discoba</taxon>
        <taxon>Euglenozoa</taxon>
        <taxon>Kinetoplastea</taxon>
        <taxon>Metakinetoplastina</taxon>
        <taxon>Trypanosomatida</taxon>
        <taxon>Trypanosomatidae</taxon>
        <taxon>Novymonas</taxon>
    </lineage>
</organism>